<evidence type="ECO:0000313" key="2">
    <source>
        <dbReference type="Proteomes" id="UP000249464"/>
    </source>
</evidence>
<dbReference type="AlphaFoldDB" id="A0A2X0MPM8"/>
<proteinExistence type="predicted"/>
<reference evidence="1 2" key="1">
    <citation type="submission" date="2016-11" db="EMBL/GenBank/DDBJ databases">
        <authorList>
            <person name="Jaros S."/>
            <person name="Januszkiewicz K."/>
            <person name="Wedrychowicz H."/>
        </authorList>
    </citation>
    <scope>NUCLEOTIDE SEQUENCE [LARGE SCALE GENOMIC DNA]</scope>
</reference>
<evidence type="ECO:0000313" key="1">
    <source>
        <dbReference type="EMBL" id="SGZ26274.1"/>
    </source>
</evidence>
<accession>A0A2X0MPM8</accession>
<organism evidence="1 2">
    <name type="scientific">Microbotryum silenes-dioicae</name>
    <dbReference type="NCBI Taxonomy" id="796604"/>
    <lineage>
        <taxon>Eukaryota</taxon>
        <taxon>Fungi</taxon>
        <taxon>Dikarya</taxon>
        <taxon>Basidiomycota</taxon>
        <taxon>Pucciniomycotina</taxon>
        <taxon>Microbotryomycetes</taxon>
        <taxon>Microbotryales</taxon>
        <taxon>Microbotryaceae</taxon>
        <taxon>Microbotryum</taxon>
    </lineage>
</organism>
<sequence>MDLDRSPQHVVTEIVGRGHGVTQVHQLKLVADMTDRGPQRGDTGGVSAYLGALGLRIGLVRSDHPIDIGLHLVQQELCHVLAECPLVVRYELELELLNVLLAQGERDDDLVEVGQAHLAPRKLIQVPSAQSLQCLVLGLQAEDLSLGEASTVLERAMQTVAFARRQRHLVGQVVETTDETGELRRDLCVLAVETVHFPHLLLQRLVRLSQLFLVARRKLEVALTFGMELRQEGFAPCLQIRDDGADARLLDDGVIGAQPLEAVLHHVQDRIQVGRAALVPLNALCEMRVPLDHVELHLQRRTLLVRSGLPLLEKSGLFVLESLVDRGQKLDVSHDLLLQPRLIVLVHLVEQRLAPSRHGQIRERRDLRRLVKSTPVMAITSFMLAVPVALKKSFKMRRLFTGDADQLTRAGDLNDAARAAVEDGCCCWSLLCSDCGLGECPPTDRDAESTAGAAVADRGVVAILTGDRDF</sequence>
<protein>
    <submittedName>
        <fullName evidence="1">BQ5605_C024g09874 protein</fullName>
    </submittedName>
</protein>
<name>A0A2X0MPM8_9BASI</name>
<gene>
    <name evidence="1" type="primary">BQ5605_C024g09874</name>
    <name evidence="1" type="ORF">BQ5605_C024G09874</name>
</gene>
<dbReference type="EMBL" id="FQNC01000086">
    <property type="protein sequence ID" value="SGZ26274.1"/>
    <property type="molecule type" value="Genomic_DNA"/>
</dbReference>
<keyword evidence="2" id="KW-1185">Reference proteome</keyword>
<dbReference type="Proteomes" id="UP000249464">
    <property type="component" value="Unassembled WGS sequence"/>
</dbReference>